<keyword evidence="1" id="KW-0472">Membrane</keyword>
<name>A0A813ZW56_ADIRI</name>
<comment type="caution">
    <text evidence="3">The sequence shown here is derived from an EMBL/GenBank/DDBJ whole genome shotgun (WGS) entry which is preliminary data.</text>
</comment>
<dbReference type="OrthoDB" id="10033764at2759"/>
<evidence type="ECO:0000313" key="3">
    <source>
        <dbReference type="EMBL" id="CAF0903451.1"/>
    </source>
</evidence>
<dbReference type="InterPro" id="IPR033122">
    <property type="entry name" value="LETM1-like_RBD"/>
</dbReference>
<accession>A0A813ZW56</accession>
<dbReference type="EMBL" id="CAJNOR010000401">
    <property type="protein sequence ID" value="CAF0903451.1"/>
    <property type="molecule type" value="Genomic_DNA"/>
</dbReference>
<feature type="domain" description="Letm1 RBD" evidence="2">
    <location>
        <begin position="65"/>
        <end position="263"/>
    </location>
</feature>
<proteinExistence type="predicted"/>
<evidence type="ECO:0000313" key="4">
    <source>
        <dbReference type="EMBL" id="CAF1367245.1"/>
    </source>
</evidence>
<keyword evidence="5" id="KW-1185">Reference proteome</keyword>
<keyword evidence="1" id="KW-1133">Transmembrane helix</keyword>
<reference evidence="3" key="1">
    <citation type="submission" date="2021-02" db="EMBL/GenBank/DDBJ databases">
        <authorList>
            <person name="Nowell W R."/>
        </authorList>
    </citation>
    <scope>NUCLEOTIDE SEQUENCE</scope>
</reference>
<protein>
    <recommendedName>
        <fullName evidence="2">Letm1 RBD domain-containing protein</fullName>
    </recommendedName>
</protein>
<dbReference type="Pfam" id="PF07766">
    <property type="entry name" value="LETM1_RBD"/>
    <property type="match status" value="1"/>
</dbReference>
<evidence type="ECO:0000313" key="5">
    <source>
        <dbReference type="Proteomes" id="UP000663828"/>
    </source>
</evidence>
<dbReference type="Proteomes" id="UP000663828">
    <property type="component" value="Unassembled WGS sequence"/>
</dbReference>
<dbReference type="Proteomes" id="UP000663852">
    <property type="component" value="Unassembled WGS sequence"/>
</dbReference>
<dbReference type="GO" id="GO:0043022">
    <property type="term" value="F:ribosome binding"/>
    <property type="evidence" value="ECO:0007669"/>
    <property type="project" value="InterPro"/>
</dbReference>
<feature type="transmembrane region" description="Helical" evidence="1">
    <location>
        <begin position="81"/>
        <end position="105"/>
    </location>
</feature>
<dbReference type="AlphaFoldDB" id="A0A813ZW56"/>
<organism evidence="3 5">
    <name type="scientific">Adineta ricciae</name>
    <name type="common">Rotifer</name>
    <dbReference type="NCBI Taxonomy" id="249248"/>
    <lineage>
        <taxon>Eukaryota</taxon>
        <taxon>Metazoa</taxon>
        <taxon>Spiralia</taxon>
        <taxon>Gnathifera</taxon>
        <taxon>Rotifera</taxon>
        <taxon>Eurotatoria</taxon>
        <taxon>Bdelloidea</taxon>
        <taxon>Adinetida</taxon>
        <taxon>Adinetidae</taxon>
        <taxon>Adineta</taxon>
    </lineage>
</organism>
<keyword evidence="1" id="KW-0812">Transmembrane</keyword>
<dbReference type="EMBL" id="CAJNOJ010000282">
    <property type="protein sequence ID" value="CAF1367245.1"/>
    <property type="molecule type" value="Genomic_DNA"/>
</dbReference>
<sequence>MNNLFLLKTIHLTHSTYRLNSTSIKPSIISRIRYVLNHYWLGSKLLYRNSRRIQQIRKKNEDNVTRNERLFLDQYHYDIRVGIPFVALFSIPIVGYSAPLLAILGPKYLPSTLIMPTQKVKFLREDANVSSTIIDSFVKFNQNRFHPEITYGMIPSIQLINEILISENRFERISSSIPEYSSLFHRCYPLSLFPREHLLKLHQSVLHSSFLTHYFSSNYKLESQLEMWQYRTLIDDKQLKPNLEKCSPYDLVVSLCRRGLYLHVEEMGKVLENEQINQLNQTKTRQEINEKILNDWKELLHQWIEIHLKLNKFNPISTSFLLHISPLLVKQ</sequence>
<evidence type="ECO:0000256" key="1">
    <source>
        <dbReference type="SAM" id="Phobius"/>
    </source>
</evidence>
<gene>
    <name evidence="4" type="ORF">EDS130_LOCUS34169</name>
    <name evidence="3" type="ORF">XAT740_LOCUS8148</name>
</gene>
<evidence type="ECO:0000259" key="2">
    <source>
        <dbReference type="Pfam" id="PF07766"/>
    </source>
</evidence>